<feature type="domain" description="B12-binding N-terminal" evidence="7">
    <location>
        <begin position="294"/>
        <end position="388"/>
    </location>
</feature>
<dbReference type="GO" id="GO:0003677">
    <property type="term" value="F:DNA binding"/>
    <property type="evidence" value="ECO:0007669"/>
    <property type="project" value="UniProtKB-KW"/>
</dbReference>
<dbReference type="InterPro" id="IPR036594">
    <property type="entry name" value="Meth_synthase_dom"/>
</dbReference>
<dbReference type="Gene3D" id="3.40.190.290">
    <property type="match status" value="1"/>
</dbReference>
<dbReference type="PRINTS" id="PR00039">
    <property type="entry name" value="HTHLYSR"/>
</dbReference>
<protein>
    <submittedName>
        <fullName evidence="8">Methionine synthase I, cobalamin-binding domain</fullName>
    </submittedName>
</protein>
<dbReference type="InterPro" id="IPR006158">
    <property type="entry name" value="Cobalamin-bd"/>
</dbReference>
<reference evidence="8" key="1">
    <citation type="journal article" date="2013" name="PLoS ONE">
        <title>Metagenomic insights into the carbohydrate-active enzymes carried by the microorganisms adhering to solid digesta in the rumen of cows.</title>
        <authorList>
            <person name="Wang L."/>
            <person name="Hatem A."/>
            <person name="Catalyurek U.V."/>
            <person name="Morrison M."/>
            <person name="Yu Z."/>
        </authorList>
    </citation>
    <scope>NUCLEOTIDE SEQUENCE</scope>
</reference>
<dbReference type="GO" id="GO:0031419">
    <property type="term" value="F:cobalamin binding"/>
    <property type="evidence" value="ECO:0007669"/>
    <property type="project" value="InterPro"/>
</dbReference>
<dbReference type="EMBL" id="KC246780">
    <property type="protein sequence ID" value="AHF23970.1"/>
    <property type="molecule type" value="Genomic_DNA"/>
</dbReference>
<dbReference type="SUPFAM" id="SSF53850">
    <property type="entry name" value="Periplasmic binding protein-like II"/>
    <property type="match status" value="1"/>
</dbReference>
<dbReference type="GO" id="GO:0032993">
    <property type="term" value="C:protein-DNA complex"/>
    <property type="evidence" value="ECO:0007669"/>
    <property type="project" value="TreeGrafter"/>
</dbReference>
<evidence type="ECO:0000259" key="7">
    <source>
        <dbReference type="PROSITE" id="PS51337"/>
    </source>
</evidence>
<dbReference type="Pfam" id="PF02310">
    <property type="entry name" value="B12-binding"/>
    <property type="match status" value="1"/>
</dbReference>
<dbReference type="SUPFAM" id="SSF47644">
    <property type="entry name" value="Methionine synthase domain"/>
    <property type="match status" value="1"/>
</dbReference>
<evidence type="ECO:0000259" key="6">
    <source>
        <dbReference type="PROSITE" id="PS51332"/>
    </source>
</evidence>
<dbReference type="GO" id="GO:0003700">
    <property type="term" value="F:DNA-binding transcription factor activity"/>
    <property type="evidence" value="ECO:0007669"/>
    <property type="project" value="InterPro"/>
</dbReference>
<dbReference type="InterPro" id="IPR036388">
    <property type="entry name" value="WH-like_DNA-bd_sf"/>
</dbReference>
<dbReference type="Pfam" id="PF00126">
    <property type="entry name" value="HTH_1"/>
    <property type="match status" value="1"/>
</dbReference>
<dbReference type="PROSITE" id="PS51332">
    <property type="entry name" value="B12_BINDING"/>
    <property type="match status" value="1"/>
</dbReference>
<feature type="domain" description="HTH lysR-type" evidence="5">
    <location>
        <begin position="1"/>
        <end position="53"/>
    </location>
</feature>
<evidence type="ECO:0000259" key="5">
    <source>
        <dbReference type="PROSITE" id="PS50931"/>
    </source>
</evidence>
<proteinExistence type="inferred from homology"/>
<organism evidence="8">
    <name type="scientific">uncultured bacterium Contig19</name>
    <dbReference type="NCBI Taxonomy" id="1393523"/>
    <lineage>
        <taxon>Bacteria</taxon>
        <taxon>environmental samples</taxon>
    </lineage>
</organism>
<dbReference type="PANTHER" id="PTHR30346:SF17">
    <property type="entry name" value="LYSR FAMILY TRANSCRIPTIONAL REGULATOR"/>
    <property type="match status" value="1"/>
</dbReference>
<name>W0FLV4_9BACT</name>
<dbReference type="SUPFAM" id="SSF52242">
    <property type="entry name" value="Cobalamin (vitamin B12)-binding domain"/>
    <property type="match status" value="1"/>
</dbReference>
<comment type="similarity">
    <text evidence="1">Belongs to the LysR transcriptional regulatory family.</text>
</comment>
<keyword evidence="4" id="KW-0804">Transcription</keyword>
<dbReference type="InterPro" id="IPR036390">
    <property type="entry name" value="WH_DNA-bd_sf"/>
</dbReference>
<dbReference type="PROSITE" id="PS50931">
    <property type="entry name" value="HTH_LYSR"/>
    <property type="match status" value="1"/>
</dbReference>
<dbReference type="InterPro" id="IPR000847">
    <property type="entry name" value="LysR_HTH_N"/>
</dbReference>
<dbReference type="GO" id="GO:0046872">
    <property type="term" value="F:metal ion binding"/>
    <property type="evidence" value="ECO:0007669"/>
    <property type="project" value="InterPro"/>
</dbReference>
<feature type="domain" description="B12-binding" evidence="6">
    <location>
        <begin position="389"/>
        <end position="513"/>
    </location>
</feature>
<keyword evidence="3" id="KW-0238">DNA-binding</keyword>
<dbReference type="SMART" id="SM01018">
    <property type="entry name" value="B12-binding_2"/>
    <property type="match status" value="1"/>
</dbReference>
<evidence type="ECO:0000256" key="3">
    <source>
        <dbReference type="ARBA" id="ARBA00023125"/>
    </source>
</evidence>
<dbReference type="PANTHER" id="PTHR30346">
    <property type="entry name" value="TRANSCRIPTIONAL DUAL REGULATOR HCAR-RELATED"/>
    <property type="match status" value="1"/>
</dbReference>
<evidence type="ECO:0000256" key="4">
    <source>
        <dbReference type="ARBA" id="ARBA00023163"/>
    </source>
</evidence>
<evidence type="ECO:0000256" key="1">
    <source>
        <dbReference type="ARBA" id="ARBA00009437"/>
    </source>
</evidence>
<keyword evidence="2" id="KW-0805">Transcription regulation</keyword>
<dbReference type="InterPro" id="IPR036724">
    <property type="entry name" value="Cobalamin-bd_sf"/>
</dbReference>
<dbReference type="Gene3D" id="3.40.50.280">
    <property type="entry name" value="Cobalamin-binding domain"/>
    <property type="match status" value="1"/>
</dbReference>
<evidence type="ECO:0000313" key="8">
    <source>
        <dbReference type="EMBL" id="AHF23970.1"/>
    </source>
</evidence>
<sequence>MRMMLVLAECKSMTTTAKKLHVTQPSLTYQLKVIENELGFKVFNRTRTGTSLTAEGAFLHETIKEIVSSYDEAIRLARAIAKGDAAGTIRVGINDYSRDTISFFLNVAQSGISFSLIPCGSSDPMKLLREGVIDLWSTSDASMDDAPSSFRFAGLVSASQSVFVSPTHRLANRSSLTVDDLKNETVWLWPRGTASNGANCIRDELEKFGADVADFIPGVPAIVTAFIDEGVVVYDAGYLPPSTQAAVQIPLVDGRNDVLGLVYLASQSEKLRPIIKNLAEHIPNNQNRTITSSELAAERIVSVLDEISSTVRRGGMKDIIPLVEYGIELGISAHHLLNRGLLAGMNATSEAFQKGEIFTTEMMAAVATSNLAMDKLQPYFAAEDEKPILGTAVIGTVLGDRHDIGKNLVRIMLESRDIKVADLGTQVAPEVFVEHVRNNPDCNLVLISVNYTSYLKNAAAVVAALQKAKLREQVFVMVGGGAATAEFAESIGADAFTTTAEDAAEKAYELMSL</sequence>
<dbReference type="Gene3D" id="1.10.10.10">
    <property type="entry name" value="Winged helix-like DNA-binding domain superfamily/Winged helix DNA-binding domain"/>
    <property type="match status" value="1"/>
</dbReference>
<accession>W0FLV4</accession>
<dbReference type="Gene3D" id="1.10.1240.10">
    <property type="entry name" value="Methionine synthase domain"/>
    <property type="match status" value="1"/>
</dbReference>
<dbReference type="Pfam" id="PF02607">
    <property type="entry name" value="B12-binding_2"/>
    <property type="match status" value="1"/>
</dbReference>
<dbReference type="SUPFAM" id="SSF46785">
    <property type="entry name" value="Winged helix' DNA-binding domain"/>
    <property type="match status" value="1"/>
</dbReference>
<dbReference type="AlphaFoldDB" id="W0FLV4"/>
<dbReference type="InterPro" id="IPR003759">
    <property type="entry name" value="Cbl-bd_cap"/>
</dbReference>
<evidence type="ECO:0000256" key="2">
    <source>
        <dbReference type="ARBA" id="ARBA00023015"/>
    </source>
</evidence>
<dbReference type="PROSITE" id="PS51337">
    <property type="entry name" value="B12_BINDING_NTER"/>
    <property type="match status" value="1"/>
</dbReference>